<feature type="region of interest" description="Disordered" evidence="1">
    <location>
        <begin position="17"/>
        <end position="40"/>
    </location>
</feature>
<feature type="domain" description="PPIase cyclophilin-type" evidence="2">
    <location>
        <begin position="71"/>
        <end position="242"/>
    </location>
</feature>
<proteinExistence type="predicted"/>
<dbReference type="SUPFAM" id="SSF50891">
    <property type="entry name" value="Cyclophilin-like"/>
    <property type="match status" value="1"/>
</dbReference>
<sequence>MAQLLLPSLLQTLDPMPSSTLVSSSSTATSSSSSSSLSPSSTDIVAEVTNKVFFDIRIARQDGSTYVRDDLPDTFENRVISARITMGLFGKQAPNHVEKFLSYVLPPKDTDVDNPYPAFSRSSFTSLNQETGLLAGGYIPSLRVSDIGGSTALTYGSRVLPAPLWIEKSSPSITTTKLSHNAKGLLTHKTLDVTPTFGITTRPEPSLDATHTIFGQVLWDDSTVSLFRDFEDIPTYALERPAGYDDFNTGGLATSVYNAQKDFFRGAAKSFGDTRVSKLYEGKLLRRVEVLQAGIIQ</sequence>
<gene>
    <name evidence="3" type="ORF">CYCCA115_LOCUS19954</name>
</gene>
<comment type="caution">
    <text evidence="3">The sequence shown here is derived from an EMBL/GenBank/DDBJ whole genome shotgun (WGS) entry which is preliminary data.</text>
</comment>
<accession>A0AAD2G5D8</accession>
<dbReference type="Proteomes" id="UP001295423">
    <property type="component" value="Unassembled WGS sequence"/>
</dbReference>
<reference evidence="3" key="1">
    <citation type="submission" date="2023-08" db="EMBL/GenBank/DDBJ databases">
        <authorList>
            <person name="Audoor S."/>
            <person name="Bilcke G."/>
        </authorList>
    </citation>
    <scope>NUCLEOTIDE SEQUENCE</scope>
</reference>
<dbReference type="EMBL" id="CAKOGP040002125">
    <property type="protein sequence ID" value="CAJ1962987.1"/>
    <property type="molecule type" value="Genomic_DNA"/>
</dbReference>
<dbReference type="PROSITE" id="PS50072">
    <property type="entry name" value="CSA_PPIASE_2"/>
    <property type="match status" value="1"/>
</dbReference>
<protein>
    <recommendedName>
        <fullName evidence="2">PPIase cyclophilin-type domain-containing protein</fullName>
    </recommendedName>
</protein>
<name>A0AAD2G5D8_9STRA</name>
<dbReference type="Gene3D" id="2.40.100.10">
    <property type="entry name" value="Cyclophilin-like"/>
    <property type="match status" value="1"/>
</dbReference>
<evidence type="ECO:0000259" key="2">
    <source>
        <dbReference type="PROSITE" id="PS50072"/>
    </source>
</evidence>
<dbReference type="GO" id="GO:0003755">
    <property type="term" value="F:peptidyl-prolyl cis-trans isomerase activity"/>
    <property type="evidence" value="ECO:0007669"/>
    <property type="project" value="InterPro"/>
</dbReference>
<dbReference type="AlphaFoldDB" id="A0AAD2G5D8"/>
<evidence type="ECO:0000313" key="4">
    <source>
        <dbReference type="Proteomes" id="UP001295423"/>
    </source>
</evidence>
<dbReference type="InterPro" id="IPR002130">
    <property type="entry name" value="Cyclophilin-type_PPIase_dom"/>
</dbReference>
<dbReference type="InterPro" id="IPR029000">
    <property type="entry name" value="Cyclophilin-like_dom_sf"/>
</dbReference>
<organism evidence="3 4">
    <name type="scientific">Cylindrotheca closterium</name>
    <dbReference type="NCBI Taxonomy" id="2856"/>
    <lineage>
        <taxon>Eukaryota</taxon>
        <taxon>Sar</taxon>
        <taxon>Stramenopiles</taxon>
        <taxon>Ochrophyta</taxon>
        <taxon>Bacillariophyta</taxon>
        <taxon>Bacillariophyceae</taxon>
        <taxon>Bacillariophycidae</taxon>
        <taxon>Bacillariales</taxon>
        <taxon>Bacillariaceae</taxon>
        <taxon>Cylindrotheca</taxon>
    </lineage>
</organism>
<evidence type="ECO:0000313" key="3">
    <source>
        <dbReference type="EMBL" id="CAJ1962987.1"/>
    </source>
</evidence>
<keyword evidence="4" id="KW-1185">Reference proteome</keyword>
<dbReference type="Pfam" id="PF00160">
    <property type="entry name" value="Pro_isomerase"/>
    <property type="match status" value="1"/>
</dbReference>
<evidence type="ECO:0000256" key="1">
    <source>
        <dbReference type="SAM" id="MobiDB-lite"/>
    </source>
</evidence>